<feature type="domain" description="Acyltransferase 3" evidence="3">
    <location>
        <begin position="39"/>
        <end position="361"/>
    </location>
</feature>
<evidence type="ECO:0000256" key="1">
    <source>
        <dbReference type="SAM" id="MobiDB-lite"/>
    </source>
</evidence>
<feature type="transmembrane region" description="Helical" evidence="2">
    <location>
        <begin position="231"/>
        <end position="246"/>
    </location>
</feature>
<keyword evidence="5" id="KW-1185">Reference proteome</keyword>
<feature type="transmembrane region" description="Helical" evidence="2">
    <location>
        <begin position="258"/>
        <end position="277"/>
    </location>
</feature>
<dbReference type="EMBL" id="JABUMX010000003">
    <property type="protein sequence ID" value="NTS32817.1"/>
    <property type="molecule type" value="Genomic_DNA"/>
</dbReference>
<dbReference type="PANTHER" id="PTHR23028">
    <property type="entry name" value="ACETYLTRANSFERASE"/>
    <property type="match status" value="1"/>
</dbReference>
<gene>
    <name evidence="4" type="ORF">HQ945_16285</name>
</gene>
<evidence type="ECO:0000256" key="2">
    <source>
        <dbReference type="SAM" id="Phobius"/>
    </source>
</evidence>
<organism evidence="4 5">
    <name type="scientific">Phyllobacterium pellucidum</name>
    <dbReference type="NCBI Taxonomy" id="2740464"/>
    <lineage>
        <taxon>Bacteria</taxon>
        <taxon>Pseudomonadati</taxon>
        <taxon>Pseudomonadota</taxon>
        <taxon>Alphaproteobacteria</taxon>
        <taxon>Hyphomicrobiales</taxon>
        <taxon>Phyllobacteriaceae</taxon>
        <taxon>Phyllobacterium</taxon>
    </lineage>
</organism>
<feature type="region of interest" description="Disordered" evidence="1">
    <location>
        <begin position="387"/>
        <end position="418"/>
    </location>
</feature>
<feature type="transmembrane region" description="Helical" evidence="2">
    <location>
        <begin position="317"/>
        <end position="339"/>
    </location>
</feature>
<accession>A0A849VX18</accession>
<name>A0A849VX18_9HYPH</name>
<feature type="transmembrane region" description="Helical" evidence="2">
    <location>
        <begin position="6"/>
        <end position="25"/>
    </location>
</feature>
<dbReference type="AlphaFoldDB" id="A0A849VX18"/>
<keyword evidence="4" id="KW-0808">Transferase</keyword>
<dbReference type="PANTHER" id="PTHR23028:SF131">
    <property type="entry name" value="BLR2367 PROTEIN"/>
    <property type="match status" value="1"/>
</dbReference>
<dbReference type="InterPro" id="IPR050879">
    <property type="entry name" value="Acyltransferase_3"/>
</dbReference>
<dbReference type="Proteomes" id="UP000550508">
    <property type="component" value="Unassembled WGS sequence"/>
</dbReference>
<feature type="transmembrane region" description="Helical" evidence="2">
    <location>
        <begin position="283"/>
        <end position="305"/>
    </location>
</feature>
<feature type="transmembrane region" description="Helical" evidence="2">
    <location>
        <begin position="185"/>
        <end position="202"/>
    </location>
</feature>
<feature type="transmembrane region" description="Helical" evidence="2">
    <location>
        <begin position="46"/>
        <end position="64"/>
    </location>
</feature>
<evidence type="ECO:0000313" key="4">
    <source>
        <dbReference type="EMBL" id="NTS32817.1"/>
    </source>
</evidence>
<evidence type="ECO:0000313" key="5">
    <source>
        <dbReference type="Proteomes" id="UP000550508"/>
    </source>
</evidence>
<dbReference type="Pfam" id="PF01757">
    <property type="entry name" value="Acyl_transf_3"/>
    <property type="match status" value="1"/>
</dbReference>
<feature type="transmembrane region" description="Helical" evidence="2">
    <location>
        <begin position="345"/>
        <end position="369"/>
    </location>
</feature>
<dbReference type="GO" id="GO:0016747">
    <property type="term" value="F:acyltransferase activity, transferring groups other than amino-acyl groups"/>
    <property type="evidence" value="ECO:0007669"/>
    <property type="project" value="InterPro"/>
</dbReference>
<feature type="transmembrane region" description="Helical" evidence="2">
    <location>
        <begin position="76"/>
        <end position="97"/>
    </location>
</feature>
<sequence length="418" mass="46016">MTVYAIWPSFVAIGLVMLLACLPVFDRAGFGPARGRRIDAVDGLRGFLALAVVLHHSIIYYEFMRNGAWAVPPSRFYTLAGQLGVAYFFVITGYLFWGKIVRARGSLDFASLMLGRLFRLGPVYLLVASIAMAIMFVRSGARLNVPAPQFFMELVQNLSLGIFPLVEINGAPGIGTLTAGVTWTLQYEWLFYFALPFLAIFARRDRLHLPFAVLATMLALIFALISPDRQFALYSLFGFGMVCASLEDESLVLRLHPAFASIGIAAILAVIGMNYETSYRPDVSVLIGASFYLMLSGGTLFGLLVARPSIRLGEISYCIYLMQGLALFSIFAIPPLRAFALAADAYYWIMICVVMVVLVLAALAAHVLVERPGIELGRRIQRRERDSVAAAGERQPQVQRNAERPVGESLATMESAIK</sequence>
<dbReference type="RefSeq" id="WP_174208287.1">
    <property type="nucleotide sequence ID" value="NZ_JABUMX010000003.1"/>
</dbReference>
<keyword evidence="2" id="KW-0472">Membrane</keyword>
<feature type="transmembrane region" description="Helical" evidence="2">
    <location>
        <begin position="209"/>
        <end position="225"/>
    </location>
</feature>
<dbReference type="GO" id="GO:0000271">
    <property type="term" value="P:polysaccharide biosynthetic process"/>
    <property type="evidence" value="ECO:0007669"/>
    <property type="project" value="TreeGrafter"/>
</dbReference>
<keyword evidence="4" id="KW-0012">Acyltransferase</keyword>
<keyword evidence="2" id="KW-1133">Transmembrane helix</keyword>
<protein>
    <submittedName>
        <fullName evidence="4">Acyltransferase</fullName>
    </submittedName>
</protein>
<proteinExistence type="predicted"/>
<comment type="caution">
    <text evidence="4">The sequence shown here is derived from an EMBL/GenBank/DDBJ whole genome shotgun (WGS) entry which is preliminary data.</text>
</comment>
<dbReference type="InterPro" id="IPR002656">
    <property type="entry name" value="Acyl_transf_3_dom"/>
</dbReference>
<evidence type="ECO:0000259" key="3">
    <source>
        <dbReference type="Pfam" id="PF01757"/>
    </source>
</evidence>
<dbReference type="GO" id="GO:0016020">
    <property type="term" value="C:membrane"/>
    <property type="evidence" value="ECO:0007669"/>
    <property type="project" value="TreeGrafter"/>
</dbReference>
<feature type="transmembrane region" description="Helical" evidence="2">
    <location>
        <begin position="117"/>
        <end position="137"/>
    </location>
</feature>
<reference evidence="4 5" key="1">
    <citation type="submission" date="2020-05" db="EMBL/GenBank/DDBJ databases">
        <authorList>
            <person name="Kim M.K."/>
        </authorList>
    </citation>
    <scope>NUCLEOTIDE SEQUENCE [LARGE SCALE GENOMIC DNA]</scope>
    <source>
        <strain evidence="4 5">BT25</strain>
    </source>
</reference>
<keyword evidence="2" id="KW-0812">Transmembrane</keyword>